<dbReference type="Gene3D" id="3.40.50.720">
    <property type="entry name" value="NAD(P)-binding Rossmann-like Domain"/>
    <property type="match status" value="1"/>
</dbReference>
<keyword evidence="7" id="KW-0520">NAD</keyword>
<evidence type="ECO:0000256" key="4">
    <source>
        <dbReference type="ARBA" id="ARBA00022793"/>
    </source>
</evidence>
<dbReference type="CDD" id="cd05230">
    <property type="entry name" value="UGD_SDR_e"/>
    <property type="match status" value="1"/>
</dbReference>
<feature type="region of interest" description="Disordered" evidence="13">
    <location>
        <begin position="274"/>
        <end position="295"/>
    </location>
</feature>
<dbReference type="UniPathway" id="UPA00796">
    <property type="reaction ID" value="UER00771"/>
</dbReference>
<evidence type="ECO:0000256" key="1">
    <source>
        <dbReference type="ARBA" id="ARBA00001911"/>
    </source>
</evidence>
<evidence type="ECO:0000256" key="10">
    <source>
        <dbReference type="ARBA" id="ARBA00023180"/>
    </source>
</evidence>
<evidence type="ECO:0000256" key="8">
    <source>
        <dbReference type="ARBA" id="ARBA00023034"/>
    </source>
</evidence>
<keyword evidence="6" id="KW-1133">Transmembrane helix</keyword>
<sequence>MPRKERPQDPSAQTGRRILLTGGAGFVGSHLAERLVREGHEVICVDNLQTGRLANVAPLMQGPRFRFLRHDITQPLAIDGPLDEIWNLACAASPPLYQADPLHTFRTCVQGSQNLLELARETGARILQASTSEVYGDPEVKLQAESYKGSVNTWGPRACYDEGKRAAETLFYEYGRLGVEVRVARIFNTYGPRMSPEDGRVVSNFVRQALTGEALTIYGEGQQTRSFCYVDDLVEGLARLMASDANGPVNLGNPGEFTIRELADLVLEMTGSDSAVVQRPLPQDDPRQRRPDIGRARELLGWEPRVPLREGLSRTIAQFREELAPGRRQAAQAG</sequence>
<dbReference type="Proteomes" id="UP000305709">
    <property type="component" value="Unassembled WGS sequence"/>
</dbReference>
<evidence type="ECO:0000256" key="5">
    <source>
        <dbReference type="ARBA" id="ARBA00022968"/>
    </source>
</evidence>
<dbReference type="FunFam" id="3.40.50.720:FF:000065">
    <property type="entry name" value="UDP-glucuronic acid decarboxylase 1"/>
    <property type="match status" value="1"/>
</dbReference>
<keyword evidence="9" id="KW-0472">Membrane</keyword>
<keyword evidence="11" id="KW-0456">Lyase</keyword>
<comment type="cofactor">
    <cofactor evidence="1">
        <name>NAD(+)</name>
        <dbReference type="ChEBI" id="CHEBI:57540"/>
    </cofactor>
</comment>
<dbReference type="EMBL" id="VDFV01000012">
    <property type="protein sequence ID" value="TNC71661.1"/>
    <property type="molecule type" value="Genomic_DNA"/>
</dbReference>
<dbReference type="GO" id="GO:0033320">
    <property type="term" value="P:UDP-D-xylose biosynthetic process"/>
    <property type="evidence" value="ECO:0007669"/>
    <property type="project" value="UniProtKB-UniPathway"/>
</dbReference>
<keyword evidence="16" id="KW-1185">Reference proteome</keyword>
<proteinExistence type="predicted"/>
<dbReference type="SUPFAM" id="SSF51735">
    <property type="entry name" value="NAD(P)-binding Rossmann-fold domains"/>
    <property type="match status" value="1"/>
</dbReference>
<keyword evidence="3" id="KW-0812">Transmembrane</keyword>
<dbReference type="GO" id="GO:0042732">
    <property type="term" value="P:D-xylose metabolic process"/>
    <property type="evidence" value="ECO:0007669"/>
    <property type="project" value="InterPro"/>
</dbReference>
<gene>
    <name evidence="15" type="ORF">FHG71_10850</name>
</gene>
<feature type="domain" description="NAD-dependent epimerase/dehydratase" evidence="14">
    <location>
        <begin position="18"/>
        <end position="252"/>
    </location>
</feature>
<accession>A0A5C4N9Z7</accession>
<dbReference type="PANTHER" id="PTHR43078:SF6">
    <property type="entry name" value="UDP-GLUCURONIC ACID DECARBOXYLASE 1"/>
    <property type="match status" value="1"/>
</dbReference>
<keyword evidence="4" id="KW-0210">Decarboxylase</keyword>
<protein>
    <submittedName>
        <fullName evidence="15">SDR family oxidoreductase</fullName>
    </submittedName>
</protein>
<evidence type="ECO:0000256" key="7">
    <source>
        <dbReference type="ARBA" id="ARBA00023027"/>
    </source>
</evidence>
<dbReference type="PANTHER" id="PTHR43078">
    <property type="entry name" value="UDP-GLUCURONIC ACID DECARBOXYLASE-RELATED"/>
    <property type="match status" value="1"/>
</dbReference>
<evidence type="ECO:0000256" key="13">
    <source>
        <dbReference type="SAM" id="MobiDB-lite"/>
    </source>
</evidence>
<dbReference type="InterPro" id="IPR044516">
    <property type="entry name" value="UXS-like"/>
</dbReference>
<organism evidence="15 16">
    <name type="scientific">Rubellimicrobium roseum</name>
    <dbReference type="NCBI Taxonomy" id="687525"/>
    <lineage>
        <taxon>Bacteria</taxon>
        <taxon>Pseudomonadati</taxon>
        <taxon>Pseudomonadota</taxon>
        <taxon>Alphaproteobacteria</taxon>
        <taxon>Rhodobacterales</taxon>
        <taxon>Roseobacteraceae</taxon>
        <taxon>Rubellimicrobium</taxon>
    </lineage>
</organism>
<evidence type="ECO:0000256" key="12">
    <source>
        <dbReference type="ARBA" id="ARBA00037859"/>
    </source>
</evidence>
<dbReference type="InterPro" id="IPR001509">
    <property type="entry name" value="Epimerase_deHydtase"/>
</dbReference>
<dbReference type="InterPro" id="IPR036291">
    <property type="entry name" value="NAD(P)-bd_dom_sf"/>
</dbReference>
<evidence type="ECO:0000259" key="14">
    <source>
        <dbReference type="Pfam" id="PF01370"/>
    </source>
</evidence>
<dbReference type="Pfam" id="PF01370">
    <property type="entry name" value="Epimerase"/>
    <property type="match status" value="1"/>
</dbReference>
<name>A0A5C4N9Z7_9RHOB</name>
<evidence type="ECO:0000313" key="16">
    <source>
        <dbReference type="Proteomes" id="UP000305709"/>
    </source>
</evidence>
<feature type="compositionally biased region" description="Basic and acidic residues" evidence="13">
    <location>
        <begin position="282"/>
        <end position="295"/>
    </location>
</feature>
<reference evidence="15 16" key="1">
    <citation type="submission" date="2019-06" db="EMBL/GenBank/DDBJ databases">
        <authorList>
            <person name="Jiang L."/>
        </authorList>
    </citation>
    <scope>NUCLEOTIDE SEQUENCE [LARGE SCALE GENOMIC DNA]</scope>
    <source>
        <strain evidence="15 16">YIM 48858</strain>
    </source>
</reference>
<dbReference type="RefSeq" id="WP_139081697.1">
    <property type="nucleotide sequence ID" value="NZ_VDFV01000012.1"/>
</dbReference>
<dbReference type="OrthoDB" id="9801785at2"/>
<evidence type="ECO:0000256" key="11">
    <source>
        <dbReference type="ARBA" id="ARBA00023239"/>
    </source>
</evidence>
<dbReference type="GO" id="GO:0070403">
    <property type="term" value="F:NAD+ binding"/>
    <property type="evidence" value="ECO:0007669"/>
    <property type="project" value="InterPro"/>
</dbReference>
<evidence type="ECO:0000256" key="3">
    <source>
        <dbReference type="ARBA" id="ARBA00022692"/>
    </source>
</evidence>
<keyword evidence="10" id="KW-0325">Glycoprotein</keyword>
<dbReference type="GO" id="GO:0005737">
    <property type="term" value="C:cytoplasm"/>
    <property type="evidence" value="ECO:0007669"/>
    <property type="project" value="TreeGrafter"/>
</dbReference>
<evidence type="ECO:0000256" key="6">
    <source>
        <dbReference type="ARBA" id="ARBA00022989"/>
    </source>
</evidence>
<keyword evidence="5" id="KW-0735">Signal-anchor</keyword>
<comment type="subcellular location">
    <subcellularLocation>
        <location evidence="2">Golgi apparatus membrane</location>
        <topology evidence="2">Single-pass type II membrane protein</topology>
    </subcellularLocation>
    <subcellularLocation>
        <location evidence="12">Golgi apparatus</location>
        <location evidence="12">Golgi stack membrane</location>
    </subcellularLocation>
</comment>
<evidence type="ECO:0000256" key="2">
    <source>
        <dbReference type="ARBA" id="ARBA00004323"/>
    </source>
</evidence>
<evidence type="ECO:0000313" key="15">
    <source>
        <dbReference type="EMBL" id="TNC71661.1"/>
    </source>
</evidence>
<keyword evidence="8" id="KW-0333">Golgi apparatus</keyword>
<dbReference type="AlphaFoldDB" id="A0A5C4N9Z7"/>
<dbReference type="GO" id="GO:0048040">
    <property type="term" value="F:UDP-glucuronate decarboxylase activity"/>
    <property type="evidence" value="ECO:0007669"/>
    <property type="project" value="TreeGrafter"/>
</dbReference>
<evidence type="ECO:0000256" key="9">
    <source>
        <dbReference type="ARBA" id="ARBA00023136"/>
    </source>
</evidence>
<comment type="caution">
    <text evidence="15">The sequence shown here is derived from an EMBL/GenBank/DDBJ whole genome shotgun (WGS) entry which is preliminary data.</text>
</comment>